<reference evidence="3 4" key="1">
    <citation type="submission" date="2016-12" db="EMBL/GenBank/DDBJ databases">
        <title>Trade-off between light-utilization and light-protection in marine flavobacteria.</title>
        <authorList>
            <person name="Kumagai Y."/>
            <person name="Yoshizawa S."/>
            <person name="Kogure K."/>
            <person name="Iwasaki W."/>
        </authorList>
    </citation>
    <scope>NUCLEOTIDE SEQUENCE [LARGE SCALE GENOMIC DNA]</scope>
    <source>
        <strain evidence="3 4">NBRC 108759</strain>
    </source>
</reference>
<dbReference type="OrthoDB" id="9800666at2"/>
<dbReference type="PANTHER" id="PTHR10900">
    <property type="entry name" value="PERIOSTIN-RELATED"/>
    <property type="match status" value="1"/>
</dbReference>
<dbReference type="InterPro" id="IPR000782">
    <property type="entry name" value="FAS1_domain"/>
</dbReference>
<dbReference type="Gene3D" id="2.30.180.10">
    <property type="entry name" value="FAS1 domain"/>
    <property type="match status" value="2"/>
</dbReference>
<dbReference type="Pfam" id="PF02469">
    <property type="entry name" value="Fasciclin"/>
    <property type="match status" value="2"/>
</dbReference>
<dbReference type="InterPro" id="IPR050904">
    <property type="entry name" value="Adhesion/Biosynth-related"/>
</dbReference>
<evidence type="ECO:0000313" key="3">
    <source>
        <dbReference type="EMBL" id="PQJ79169.1"/>
    </source>
</evidence>
<gene>
    <name evidence="3" type="ORF">BTO18_08305</name>
</gene>
<comment type="caution">
    <text evidence="3">The sequence shown here is derived from an EMBL/GenBank/DDBJ whole genome shotgun (WGS) entry which is preliminary data.</text>
</comment>
<evidence type="ECO:0000256" key="1">
    <source>
        <dbReference type="SAM" id="SignalP"/>
    </source>
</evidence>
<name>A0A2S7WNJ0_9FLAO</name>
<accession>A0A2S7WNJ0</accession>
<dbReference type="GO" id="GO:0005615">
    <property type="term" value="C:extracellular space"/>
    <property type="evidence" value="ECO:0007669"/>
    <property type="project" value="TreeGrafter"/>
</dbReference>
<evidence type="ECO:0000259" key="2">
    <source>
        <dbReference type="PROSITE" id="PS50213"/>
    </source>
</evidence>
<feature type="domain" description="FAS1" evidence="2">
    <location>
        <begin position="169"/>
        <end position="315"/>
    </location>
</feature>
<dbReference type="AlphaFoldDB" id="A0A2S7WNJ0"/>
<dbReference type="InterPro" id="IPR036378">
    <property type="entry name" value="FAS1_dom_sf"/>
</dbReference>
<dbReference type="SMART" id="SM00554">
    <property type="entry name" value="FAS1"/>
    <property type="match status" value="2"/>
</dbReference>
<dbReference type="PANTHER" id="PTHR10900:SF77">
    <property type="entry name" value="FI19380P1"/>
    <property type="match status" value="1"/>
</dbReference>
<organism evidence="3 4">
    <name type="scientific">Polaribacter porphyrae</name>
    <dbReference type="NCBI Taxonomy" id="1137780"/>
    <lineage>
        <taxon>Bacteria</taxon>
        <taxon>Pseudomonadati</taxon>
        <taxon>Bacteroidota</taxon>
        <taxon>Flavobacteriia</taxon>
        <taxon>Flavobacteriales</taxon>
        <taxon>Flavobacteriaceae</taxon>
    </lineage>
</organism>
<evidence type="ECO:0000313" key="4">
    <source>
        <dbReference type="Proteomes" id="UP000238882"/>
    </source>
</evidence>
<feature type="signal peptide" evidence="1">
    <location>
        <begin position="1"/>
        <end position="21"/>
    </location>
</feature>
<keyword evidence="4" id="KW-1185">Reference proteome</keyword>
<feature type="chain" id="PRO_5015416940" evidence="1">
    <location>
        <begin position="22"/>
        <end position="317"/>
    </location>
</feature>
<dbReference type="PROSITE" id="PS51257">
    <property type="entry name" value="PROKAR_LIPOPROTEIN"/>
    <property type="match status" value="1"/>
</dbReference>
<dbReference type="Proteomes" id="UP000238882">
    <property type="component" value="Unassembled WGS sequence"/>
</dbReference>
<dbReference type="SUPFAM" id="SSF82153">
    <property type="entry name" value="FAS1 domain"/>
    <property type="match status" value="2"/>
</dbReference>
<keyword evidence="1" id="KW-0732">Signal</keyword>
<proteinExistence type="predicted"/>
<protein>
    <submittedName>
        <fullName evidence="3">Fasciclin</fullName>
    </submittedName>
</protein>
<dbReference type="EMBL" id="MSCN01000001">
    <property type="protein sequence ID" value="PQJ79169.1"/>
    <property type="molecule type" value="Genomic_DNA"/>
</dbReference>
<feature type="domain" description="FAS1" evidence="2">
    <location>
        <begin position="29"/>
        <end position="167"/>
    </location>
</feature>
<sequence length="317" mass="33657">MKLISKVFLFALFISLSFSCSDDDEAVIETNTIVDVAIENNLSSLVAAVTRAELVTTLSSNGNFTVLAPTNTAFQTFLQTNGYNSVNDVPVEVLKNILMNHVITGELKSTDLTTGYQKTNAISAASNTEMSIYVNVGAQVKFNGTSTVQIPNVEADNGIVHVVDAVIDLPSIVTFAVADPNFESLELALTRESDFNYVSTLSTKVGTNPAPFTVFAPTNDAFASLIGELSNVNSLGDIPKATLESTLNTHVIAGFNYRATGLSNNMTLNTLGGQLTVDLTGSVPKLVDPNSRTSDITATDVQANNGVIHAIRTVVLE</sequence>
<dbReference type="PROSITE" id="PS50213">
    <property type="entry name" value="FAS1"/>
    <property type="match status" value="2"/>
</dbReference>
<dbReference type="RefSeq" id="WP_105015773.1">
    <property type="nucleotide sequence ID" value="NZ_MSCN01000001.1"/>
</dbReference>